<dbReference type="EMBL" id="JAHRIQ010104441">
    <property type="protein sequence ID" value="MEQ2254402.1"/>
    <property type="molecule type" value="Genomic_DNA"/>
</dbReference>
<sequence length="158" mass="17988">MLHIDIQCTTVLKLHAGQVHTTSSRIVVYNRPPPLLSFTLPLQPVTRRLSVLTPLQKEQTKHQSFFLSSVQGLRHTHSVVFVIYFKQVQKSENKHFTMPVKKDKPTHFKPSELMLVSVITCSPPPSGAAFRQQAEAKPNRRRPSPTPGYFSLKPTYVF</sequence>
<proteinExistence type="predicted"/>
<organism evidence="1 2">
    <name type="scientific">Ilyodon furcidens</name>
    <name type="common">goldbreast splitfin</name>
    <dbReference type="NCBI Taxonomy" id="33524"/>
    <lineage>
        <taxon>Eukaryota</taxon>
        <taxon>Metazoa</taxon>
        <taxon>Chordata</taxon>
        <taxon>Craniata</taxon>
        <taxon>Vertebrata</taxon>
        <taxon>Euteleostomi</taxon>
        <taxon>Actinopterygii</taxon>
        <taxon>Neopterygii</taxon>
        <taxon>Teleostei</taxon>
        <taxon>Neoteleostei</taxon>
        <taxon>Acanthomorphata</taxon>
        <taxon>Ovalentaria</taxon>
        <taxon>Atherinomorphae</taxon>
        <taxon>Cyprinodontiformes</taxon>
        <taxon>Goodeidae</taxon>
        <taxon>Ilyodon</taxon>
    </lineage>
</organism>
<accession>A0ABV0VAP4</accession>
<name>A0ABV0VAP4_9TELE</name>
<evidence type="ECO:0000313" key="2">
    <source>
        <dbReference type="Proteomes" id="UP001482620"/>
    </source>
</evidence>
<comment type="caution">
    <text evidence="1">The sequence shown here is derived from an EMBL/GenBank/DDBJ whole genome shotgun (WGS) entry which is preliminary data.</text>
</comment>
<dbReference type="Proteomes" id="UP001482620">
    <property type="component" value="Unassembled WGS sequence"/>
</dbReference>
<protein>
    <submittedName>
        <fullName evidence="1">Uncharacterized protein</fullName>
    </submittedName>
</protein>
<keyword evidence="2" id="KW-1185">Reference proteome</keyword>
<reference evidence="1 2" key="1">
    <citation type="submission" date="2021-06" db="EMBL/GenBank/DDBJ databases">
        <authorList>
            <person name="Palmer J.M."/>
        </authorList>
    </citation>
    <scope>NUCLEOTIDE SEQUENCE [LARGE SCALE GENOMIC DNA]</scope>
    <source>
        <strain evidence="2">if_2019</strain>
        <tissue evidence="1">Muscle</tissue>
    </source>
</reference>
<gene>
    <name evidence="1" type="ORF">ILYODFUR_003362</name>
</gene>
<evidence type="ECO:0000313" key="1">
    <source>
        <dbReference type="EMBL" id="MEQ2254402.1"/>
    </source>
</evidence>